<feature type="transmembrane region" description="Helical" evidence="8">
    <location>
        <begin position="178"/>
        <end position="197"/>
    </location>
</feature>
<evidence type="ECO:0000256" key="6">
    <source>
        <dbReference type="ARBA" id="ARBA00022989"/>
    </source>
</evidence>
<dbReference type="AlphaFoldDB" id="A0A5P0ZJP7"/>
<evidence type="ECO:0000256" key="4">
    <source>
        <dbReference type="ARBA" id="ARBA00022475"/>
    </source>
</evidence>
<evidence type="ECO:0000313" key="12">
    <source>
        <dbReference type="Proteomes" id="UP000436655"/>
    </source>
</evidence>
<gene>
    <name evidence="10" type="ORF">FHL02_09895</name>
    <name evidence="9" type="ORF">FHL03_03430</name>
</gene>
<dbReference type="EMBL" id="VDFM01000015">
    <property type="protein sequence ID" value="MQS53331.1"/>
    <property type="molecule type" value="Genomic_DNA"/>
</dbReference>
<dbReference type="PANTHER" id="PTHR36122:SF2">
    <property type="entry name" value="NICOTINAMIDE RIBOSIDE TRANSPORTER PNUC"/>
    <property type="match status" value="1"/>
</dbReference>
<dbReference type="OrthoDB" id="2243757at2"/>
<comment type="caution">
    <text evidence="10">The sequence shown here is derived from an EMBL/GenBank/DDBJ whole genome shotgun (WGS) entry which is preliminary data.</text>
</comment>
<reference evidence="11 12" key="1">
    <citation type="journal article" date="2019" name="Syst. Appl. Microbiol.">
        <title>Polyphasic characterization of two novel Lactobacillus spp. isolated from blown salami packages: Description of Lactobacillus halodurans sp. nov. and Lactobacillus salsicarnum sp. nov.</title>
        <authorList>
            <person name="Schuster J.A."/>
            <person name="Klingl A."/>
            <person name="Vogel R.F."/>
            <person name="Ehrmann M.A."/>
        </authorList>
    </citation>
    <scope>NUCLEOTIDE SEQUENCE [LARGE SCALE GENOMIC DNA]</scope>
    <source>
        <strain evidence="9 12">TMW 1.2098</strain>
        <strain evidence="10 11">TMW 1.2118</strain>
    </source>
</reference>
<feature type="transmembrane region" description="Helical" evidence="8">
    <location>
        <begin position="15"/>
        <end position="32"/>
    </location>
</feature>
<proteinExistence type="inferred from homology"/>
<dbReference type="Pfam" id="PF04973">
    <property type="entry name" value="NMN_transporter"/>
    <property type="match status" value="1"/>
</dbReference>
<evidence type="ECO:0000256" key="3">
    <source>
        <dbReference type="ARBA" id="ARBA00022448"/>
    </source>
</evidence>
<keyword evidence="6 8" id="KW-1133">Transmembrane helix</keyword>
<feature type="transmembrane region" description="Helical" evidence="8">
    <location>
        <begin position="203"/>
        <end position="225"/>
    </location>
</feature>
<feature type="transmembrane region" description="Helical" evidence="8">
    <location>
        <begin position="87"/>
        <end position="106"/>
    </location>
</feature>
<accession>A0A5P0ZJP7</accession>
<feature type="transmembrane region" description="Helical" evidence="8">
    <location>
        <begin position="64"/>
        <end position="81"/>
    </location>
</feature>
<dbReference type="EMBL" id="VDFN01000001">
    <property type="protein sequence ID" value="MQS44535.1"/>
    <property type="molecule type" value="Genomic_DNA"/>
</dbReference>
<dbReference type="GO" id="GO:0005886">
    <property type="term" value="C:plasma membrane"/>
    <property type="evidence" value="ECO:0007669"/>
    <property type="project" value="UniProtKB-SubCell"/>
</dbReference>
<dbReference type="Proteomes" id="UP000436655">
    <property type="component" value="Unassembled WGS sequence"/>
</dbReference>
<dbReference type="Proteomes" id="UP000380386">
    <property type="component" value="Unassembled WGS sequence"/>
</dbReference>
<protein>
    <submittedName>
        <fullName evidence="10">Nicotinamide riboside transporter PnuC</fullName>
    </submittedName>
</protein>
<feature type="transmembrane region" description="Helical" evidence="8">
    <location>
        <begin position="151"/>
        <end position="171"/>
    </location>
</feature>
<name>A0A5P0ZJP7_9LACO</name>
<evidence type="ECO:0000313" key="10">
    <source>
        <dbReference type="EMBL" id="MQS53331.1"/>
    </source>
</evidence>
<comment type="subcellular location">
    <subcellularLocation>
        <location evidence="1">Cell membrane</location>
        <topology evidence="1">Multi-pass membrane protein</topology>
    </subcellularLocation>
</comment>
<keyword evidence="5 8" id="KW-0812">Transmembrane</keyword>
<sequence>MMVINDFKGWSKSSYWLLAIGILMQAIILFSAGDYSPMTLLTTLGAVLGVTCVLMISNRKASNGIFGIISAVIIIYNAFVNKVYADALLQFAYIFVLDIPVLVAWTKHEDDTGSAEVSKPLEGFKQWAYAIIGMLVIWAVSYLILKQFGDTQPVVDALGFSIGMIASILCVRRIKTQFIFWFVQGIVSMVLWIRASMIAGNGLLSPLGFMYVIYMLNDLVGWVTWTRAERKEKVVTE</sequence>
<organism evidence="10 11">
    <name type="scientific">Companilactobacillus mishanensis</name>
    <dbReference type="NCBI Taxonomy" id="2486008"/>
    <lineage>
        <taxon>Bacteria</taxon>
        <taxon>Bacillati</taxon>
        <taxon>Bacillota</taxon>
        <taxon>Bacilli</taxon>
        <taxon>Lactobacillales</taxon>
        <taxon>Lactobacillaceae</taxon>
        <taxon>Companilactobacillus</taxon>
    </lineage>
</organism>
<dbReference type="InterPro" id="IPR006419">
    <property type="entry name" value="NMN_transpt_PnuC"/>
</dbReference>
<evidence type="ECO:0000313" key="11">
    <source>
        <dbReference type="Proteomes" id="UP000380386"/>
    </source>
</evidence>
<keyword evidence="12" id="KW-1185">Reference proteome</keyword>
<feature type="transmembrane region" description="Helical" evidence="8">
    <location>
        <begin position="38"/>
        <end position="57"/>
    </location>
</feature>
<keyword evidence="7 8" id="KW-0472">Membrane</keyword>
<dbReference type="PANTHER" id="PTHR36122">
    <property type="entry name" value="NICOTINAMIDE RIBOSIDE TRANSPORTER PNUC"/>
    <property type="match status" value="1"/>
</dbReference>
<dbReference type="RefSeq" id="WP_125703366.1">
    <property type="nucleotide sequence ID" value="NZ_JBHTOO010000003.1"/>
</dbReference>
<evidence type="ECO:0000256" key="5">
    <source>
        <dbReference type="ARBA" id="ARBA00022692"/>
    </source>
</evidence>
<comment type="similarity">
    <text evidence="2">Belongs to the nicotinamide ribonucleoside (NR) uptake permease (TC 4.B.1) family.</text>
</comment>
<evidence type="ECO:0000256" key="7">
    <source>
        <dbReference type="ARBA" id="ARBA00023136"/>
    </source>
</evidence>
<keyword evidence="3" id="KW-0813">Transport</keyword>
<reference evidence="9" key="2">
    <citation type="submission" date="2019-05" db="EMBL/GenBank/DDBJ databases">
        <authorList>
            <person name="Schuster J.A."/>
            <person name="Ehrmann M.A."/>
        </authorList>
    </citation>
    <scope>NUCLEOTIDE SEQUENCE</scope>
    <source>
        <strain evidence="9">TMW 1.2098</strain>
    </source>
</reference>
<dbReference type="GO" id="GO:0034257">
    <property type="term" value="F:nicotinamide riboside transmembrane transporter activity"/>
    <property type="evidence" value="ECO:0007669"/>
    <property type="project" value="InterPro"/>
</dbReference>
<dbReference type="NCBIfam" id="TIGR01528">
    <property type="entry name" value="NMN_trans_PnuC"/>
    <property type="match status" value="1"/>
</dbReference>
<evidence type="ECO:0000256" key="1">
    <source>
        <dbReference type="ARBA" id="ARBA00004651"/>
    </source>
</evidence>
<keyword evidence="4" id="KW-1003">Cell membrane</keyword>
<evidence type="ECO:0000256" key="8">
    <source>
        <dbReference type="SAM" id="Phobius"/>
    </source>
</evidence>
<feature type="transmembrane region" description="Helical" evidence="8">
    <location>
        <begin position="127"/>
        <end position="145"/>
    </location>
</feature>
<evidence type="ECO:0000256" key="2">
    <source>
        <dbReference type="ARBA" id="ARBA00006669"/>
    </source>
</evidence>
<evidence type="ECO:0000313" key="9">
    <source>
        <dbReference type="EMBL" id="MQS44535.1"/>
    </source>
</evidence>